<feature type="transmembrane region" description="Helical" evidence="1">
    <location>
        <begin position="144"/>
        <end position="162"/>
    </location>
</feature>
<feature type="transmembrane region" description="Helical" evidence="1">
    <location>
        <begin position="20"/>
        <end position="37"/>
    </location>
</feature>
<reference evidence="3" key="1">
    <citation type="journal article" date="2019" name="Int. J. Syst. Evol. Microbiol.">
        <title>The Global Catalogue of Microorganisms (GCM) 10K type strain sequencing project: providing services to taxonomists for standard genome sequencing and annotation.</title>
        <authorList>
            <consortium name="The Broad Institute Genomics Platform"/>
            <consortium name="The Broad Institute Genome Sequencing Center for Infectious Disease"/>
            <person name="Wu L."/>
            <person name="Ma J."/>
        </authorList>
    </citation>
    <scope>NUCLEOTIDE SEQUENCE [LARGE SCALE GENOMIC DNA]</scope>
    <source>
        <strain evidence="3">JCM 16540</strain>
    </source>
</reference>
<feature type="transmembrane region" description="Helical" evidence="1">
    <location>
        <begin position="116"/>
        <end position="132"/>
    </location>
</feature>
<dbReference type="EMBL" id="BAAAYR010000001">
    <property type="protein sequence ID" value="GAA3550791.1"/>
    <property type="molecule type" value="Genomic_DNA"/>
</dbReference>
<proteinExistence type="predicted"/>
<name>A0ABP6WHD8_9ACTN</name>
<feature type="transmembrane region" description="Helical" evidence="1">
    <location>
        <begin position="68"/>
        <end position="87"/>
    </location>
</feature>
<accession>A0ABP6WHD8</accession>
<organism evidence="2 3">
    <name type="scientific">Microlunatus spumicola</name>
    <dbReference type="NCBI Taxonomy" id="81499"/>
    <lineage>
        <taxon>Bacteria</taxon>
        <taxon>Bacillati</taxon>
        <taxon>Actinomycetota</taxon>
        <taxon>Actinomycetes</taxon>
        <taxon>Propionibacteriales</taxon>
        <taxon>Propionibacteriaceae</taxon>
        <taxon>Microlunatus</taxon>
    </lineage>
</organism>
<sequence length="378" mass="40137">MSPLSWLRRHDPGLRALRRAGRVAIVMPLLFAFGARVVGNADVATFAAFGSFALLLLVDVNGSRSERVLGIAWLAVVGSLLVGLATVVSRQPVLAALTMAVVGCVVLFVGVVSSELAGASTALLLAFVLPVATPGPLESIPWRMAGWLLAAAVAAVAVAFWWPAPPRSPLRGPSARTCRLFAERLVADRRVAAGELTGAERDEVSDRLRSAYTGLRDAFYATPNRPTDLGTSSRILVRLVDELGWLLTVDEQSPPVGPAQRVDARVVAVWDASVGALQVAADELDAMSHGALGRADDGEARLREALDALRQAVDVLESSAEDLPLGGLGEDAGAVDALEPTFRAQEVAFAVMEVTRNVARALQAERRPWLRRVLGRDP</sequence>
<protein>
    <recommendedName>
        <fullName evidence="4">FUSC family protein</fullName>
    </recommendedName>
</protein>
<feature type="transmembrane region" description="Helical" evidence="1">
    <location>
        <begin position="43"/>
        <end position="61"/>
    </location>
</feature>
<dbReference type="RefSeq" id="WP_204912640.1">
    <property type="nucleotide sequence ID" value="NZ_BAAAYR010000001.1"/>
</dbReference>
<dbReference type="Proteomes" id="UP001500767">
    <property type="component" value="Unassembled WGS sequence"/>
</dbReference>
<evidence type="ECO:0000256" key="1">
    <source>
        <dbReference type="SAM" id="Phobius"/>
    </source>
</evidence>
<feature type="transmembrane region" description="Helical" evidence="1">
    <location>
        <begin position="93"/>
        <end position="111"/>
    </location>
</feature>
<evidence type="ECO:0000313" key="3">
    <source>
        <dbReference type="Proteomes" id="UP001500767"/>
    </source>
</evidence>
<evidence type="ECO:0008006" key="4">
    <source>
        <dbReference type="Google" id="ProtNLM"/>
    </source>
</evidence>
<keyword evidence="1" id="KW-0812">Transmembrane</keyword>
<keyword evidence="1" id="KW-0472">Membrane</keyword>
<comment type="caution">
    <text evidence="2">The sequence shown here is derived from an EMBL/GenBank/DDBJ whole genome shotgun (WGS) entry which is preliminary data.</text>
</comment>
<gene>
    <name evidence="2" type="ORF">GCM10022197_02070</name>
</gene>
<keyword evidence="3" id="KW-1185">Reference proteome</keyword>
<evidence type="ECO:0000313" key="2">
    <source>
        <dbReference type="EMBL" id="GAA3550791.1"/>
    </source>
</evidence>
<keyword evidence="1" id="KW-1133">Transmembrane helix</keyword>